<feature type="transmembrane region" description="Helical" evidence="1">
    <location>
        <begin position="88"/>
        <end position="107"/>
    </location>
</feature>
<gene>
    <name evidence="2" type="ORF">ACFSCS_02080</name>
</gene>
<dbReference type="EMBL" id="JBHUFZ010000005">
    <property type="protein sequence ID" value="MFD1888973.1"/>
    <property type="molecule type" value="Genomic_DNA"/>
</dbReference>
<keyword evidence="3" id="KW-1185">Reference proteome</keyword>
<keyword evidence="1" id="KW-1133">Transmembrane helix</keyword>
<comment type="caution">
    <text evidence="2">The sequence shown here is derived from an EMBL/GenBank/DDBJ whole genome shotgun (WGS) entry which is preliminary data.</text>
</comment>
<dbReference type="RefSeq" id="WP_343874995.1">
    <property type="nucleotide sequence ID" value="NZ_BAAAIX010000028.1"/>
</dbReference>
<keyword evidence="1" id="KW-0472">Membrane</keyword>
<feature type="transmembrane region" description="Helical" evidence="1">
    <location>
        <begin position="113"/>
        <end position="133"/>
    </location>
</feature>
<keyword evidence="1" id="KW-0812">Transmembrane</keyword>
<name>A0ABW4RRN2_9ACTN</name>
<organism evidence="2 3">
    <name type="scientific">Luteococcus peritonei</name>
    <dbReference type="NCBI Taxonomy" id="88874"/>
    <lineage>
        <taxon>Bacteria</taxon>
        <taxon>Bacillati</taxon>
        <taxon>Actinomycetota</taxon>
        <taxon>Actinomycetes</taxon>
        <taxon>Propionibacteriales</taxon>
        <taxon>Propionibacteriaceae</taxon>
        <taxon>Luteococcus</taxon>
    </lineage>
</organism>
<feature type="transmembrane region" description="Helical" evidence="1">
    <location>
        <begin position="59"/>
        <end position="81"/>
    </location>
</feature>
<evidence type="ECO:0000313" key="2">
    <source>
        <dbReference type="EMBL" id="MFD1888973.1"/>
    </source>
</evidence>
<feature type="transmembrane region" description="Helical" evidence="1">
    <location>
        <begin position="179"/>
        <end position="196"/>
    </location>
</feature>
<sequence length="226" mass="23188">MGIRGRRGAALALLAAGLCVLSSAIDRWLPCLGWGDATAACWSRQDDSCDAYLGTIHPIAWQTAALLAGYGLLALALLWLGIAADSRARLACAALLAVAPLATLSALAGWSGILTPVLVSAGIVVAPATYVLVGGTGRRQIRPLLFTGAILSTNLLVDLTFWAPAIAGQSSWDTTPGTWVATGLACLVAAATLTWPPGMTWRISTRATATATAEASVARRPGQPAT</sequence>
<proteinExistence type="predicted"/>
<feature type="transmembrane region" description="Helical" evidence="1">
    <location>
        <begin position="145"/>
        <end position="167"/>
    </location>
</feature>
<protein>
    <recommendedName>
        <fullName evidence="4">DUF998 domain-containing protein</fullName>
    </recommendedName>
</protein>
<evidence type="ECO:0000313" key="3">
    <source>
        <dbReference type="Proteomes" id="UP001597326"/>
    </source>
</evidence>
<accession>A0ABW4RRN2</accession>
<evidence type="ECO:0008006" key="4">
    <source>
        <dbReference type="Google" id="ProtNLM"/>
    </source>
</evidence>
<reference evidence="3" key="1">
    <citation type="journal article" date="2019" name="Int. J. Syst. Evol. Microbiol.">
        <title>The Global Catalogue of Microorganisms (GCM) 10K type strain sequencing project: providing services to taxonomists for standard genome sequencing and annotation.</title>
        <authorList>
            <consortium name="The Broad Institute Genomics Platform"/>
            <consortium name="The Broad Institute Genome Sequencing Center for Infectious Disease"/>
            <person name="Wu L."/>
            <person name="Ma J."/>
        </authorList>
    </citation>
    <scope>NUCLEOTIDE SEQUENCE [LARGE SCALE GENOMIC DNA]</scope>
    <source>
        <strain evidence="3">CAIM 431</strain>
    </source>
</reference>
<dbReference type="Proteomes" id="UP001597326">
    <property type="component" value="Unassembled WGS sequence"/>
</dbReference>
<evidence type="ECO:0000256" key="1">
    <source>
        <dbReference type="SAM" id="Phobius"/>
    </source>
</evidence>